<protein>
    <submittedName>
        <fullName evidence="5">Required for exogenous DNA-binding (Competence)</fullName>
    </submittedName>
</protein>
<evidence type="ECO:0000256" key="1">
    <source>
        <dbReference type="ARBA" id="ARBA00006611"/>
    </source>
</evidence>
<accession>I2C7Q5</accession>
<dbReference type="Proteomes" id="UP000002878">
    <property type="component" value="Chromosome"/>
</dbReference>
<dbReference type="InterPro" id="IPR003593">
    <property type="entry name" value="AAA+_ATPase"/>
</dbReference>
<keyword evidence="5" id="KW-0238">DNA-binding</keyword>
<evidence type="ECO:0000313" key="5">
    <source>
        <dbReference type="EMBL" id="AFJ62679.1"/>
    </source>
</evidence>
<sequence>MAEWFRISFGKSMSGGLFFIFLRFTQCKTHNLSFAGFCVSDLQYVRKEGSLVKNIETYSRNIINEAYTARASDIHIVPRERDAFIHFRIGHALVKKRVLKKEECVRLISHFKFLSAMDIGERRKPQNGSLSLPLPTETVHLRMSTLPTMNDESLVIRLLPKQQIPPLDKLSLFRGAGAALLSFLKHSHGLLLFTGPTGSGKTTTLYSLVNYAKRHFNRRIVTLEDPVETRDEDVLQVQVNEKAGVTYSAGLKAILRHDPDMIILGEIRDAETAEIAVRAAMTGHLVLSSLHTRDAKGAIYRLLEFGVNMTEIEQTVIAIAAQRLVDLTCPFCKEENCSVYCRMYRQTRRAGIYELLYGKNLTQCFQEAKGEHANFQYQTLRRLIRKGIALGYVTTDNYDRWVYHEAD</sequence>
<dbReference type="NCBIfam" id="NF041000">
    <property type="entry name" value="ATPase_ComGA"/>
    <property type="match status" value="1"/>
</dbReference>
<dbReference type="GO" id="GO:0003677">
    <property type="term" value="F:DNA binding"/>
    <property type="evidence" value="ECO:0007669"/>
    <property type="project" value="UniProtKB-KW"/>
</dbReference>
<dbReference type="PATRIC" id="fig|1126211.3.peg.2628"/>
<dbReference type="InterPro" id="IPR001482">
    <property type="entry name" value="T2SS/T4SS_dom"/>
</dbReference>
<dbReference type="AlphaFoldDB" id="I2C7Q5"/>
<keyword evidence="2" id="KW-0547">Nucleotide-binding</keyword>
<dbReference type="KEGG" id="bqy:MUS_2770"/>
<dbReference type="Pfam" id="PF00437">
    <property type="entry name" value="T2SSE"/>
    <property type="match status" value="1"/>
</dbReference>
<dbReference type="GO" id="GO:0005886">
    <property type="term" value="C:plasma membrane"/>
    <property type="evidence" value="ECO:0007669"/>
    <property type="project" value="TreeGrafter"/>
</dbReference>
<dbReference type="EMBL" id="CP003332">
    <property type="protein sequence ID" value="AFJ62679.1"/>
    <property type="molecule type" value="Genomic_DNA"/>
</dbReference>
<dbReference type="Gene3D" id="3.40.50.300">
    <property type="entry name" value="P-loop containing nucleotide triphosphate hydrolases"/>
    <property type="match status" value="1"/>
</dbReference>
<dbReference type="PANTHER" id="PTHR30258:SF2">
    <property type="entry name" value="COMG OPERON PROTEIN 1"/>
    <property type="match status" value="1"/>
</dbReference>
<keyword evidence="3" id="KW-0067">ATP-binding</keyword>
<dbReference type="Gene3D" id="3.30.450.90">
    <property type="match status" value="1"/>
</dbReference>
<dbReference type="PANTHER" id="PTHR30258">
    <property type="entry name" value="TYPE II SECRETION SYSTEM PROTEIN GSPE-RELATED"/>
    <property type="match status" value="1"/>
</dbReference>
<proteinExistence type="inferred from homology"/>
<reference evidence="5 6" key="1">
    <citation type="journal article" date="2012" name="J. Biotechnol.">
        <title>Genome sequence of the plant growth promoting strain Bacillus amyloliquefaciens subsp. plantarum B9601-Y2 and expression of mersacidin and other secondary metabolites.</title>
        <authorList>
            <person name="He P."/>
            <person name="Hao K."/>
            <person name="Blom J."/>
            <person name="Ruckert C."/>
            <person name="Vater J."/>
            <person name="Mao Z."/>
            <person name="Wu Y."/>
            <person name="Hou M."/>
            <person name="He P."/>
            <person name="He Y."/>
            <person name="Borriss R."/>
        </authorList>
    </citation>
    <scope>NUCLEOTIDE SEQUENCE [LARGE SCALE GENOMIC DNA]</scope>
    <source>
        <strain evidence="5">Y2</strain>
    </source>
</reference>
<comment type="similarity">
    <text evidence="1">Belongs to the GSP E family.</text>
</comment>
<dbReference type="SUPFAM" id="SSF52540">
    <property type="entry name" value="P-loop containing nucleoside triphosphate hydrolases"/>
    <property type="match status" value="1"/>
</dbReference>
<dbReference type="GO" id="GO:0016887">
    <property type="term" value="F:ATP hydrolysis activity"/>
    <property type="evidence" value="ECO:0007669"/>
    <property type="project" value="TreeGrafter"/>
</dbReference>
<dbReference type="PROSITE" id="PS00662">
    <property type="entry name" value="T2SP_E"/>
    <property type="match status" value="1"/>
</dbReference>
<dbReference type="SMART" id="SM00382">
    <property type="entry name" value="AAA"/>
    <property type="match status" value="1"/>
</dbReference>
<dbReference type="CDD" id="cd01129">
    <property type="entry name" value="PulE-GspE-like"/>
    <property type="match status" value="1"/>
</dbReference>
<dbReference type="FunFam" id="3.40.50.300:FF:001478">
    <property type="entry name" value="Similar to late competence protein comGA"/>
    <property type="match status" value="1"/>
</dbReference>
<organism evidence="5 6">
    <name type="scientific">Bacillus amyloliquefaciens (strain Y2)</name>
    <name type="common">Bacillus amyloliquefaciens subsp. plantarum (strain B9601-Y2)</name>
    <dbReference type="NCBI Taxonomy" id="1155777"/>
    <lineage>
        <taxon>Bacteria</taxon>
        <taxon>Bacillati</taxon>
        <taxon>Bacillota</taxon>
        <taxon>Bacilli</taxon>
        <taxon>Bacillales</taxon>
        <taxon>Bacillaceae</taxon>
        <taxon>Bacillus</taxon>
        <taxon>Bacillus amyloliquefaciens group</taxon>
    </lineage>
</organism>
<evidence type="ECO:0000256" key="2">
    <source>
        <dbReference type="ARBA" id="ARBA00022741"/>
    </source>
</evidence>
<name>I2C7Q5_BACAY</name>
<gene>
    <name evidence="5" type="primary">comGA</name>
    <name evidence="5" type="ORF">MUS_2770</name>
</gene>
<evidence type="ECO:0000259" key="4">
    <source>
        <dbReference type="PROSITE" id="PS00662"/>
    </source>
</evidence>
<dbReference type="InterPro" id="IPR027417">
    <property type="entry name" value="P-loop_NTPase"/>
</dbReference>
<evidence type="ECO:0000256" key="3">
    <source>
        <dbReference type="ARBA" id="ARBA00022840"/>
    </source>
</evidence>
<evidence type="ECO:0000313" key="6">
    <source>
        <dbReference type="Proteomes" id="UP000002878"/>
    </source>
</evidence>
<dbReference type="InterPro" id="IPR047667">
    <property type="entry name" value="ATPase_ComGA"/>
</dbReference>
<dbReference type="GO" id="GO:0005524">
    <property type="term" value="F:ATP binding"/>
    <property type="evidence" value="ECO:0007669"/>
    <property type="project" value="UniProtKB-KW"/>
</dbReference>
<dbReference type="HOGENOM" id="CLU_013446_3_0_9"/>
<feature type="domain" description="Bacterial type II secretion system protein E" evidence="4">
    <location>
        <begin position="255"/>
        <end position="269"/>
    </location>
</feature>